<organism evidence="1">
    <name type="scientific">bioreactor metagenome</name>
    <dbReference type="NCBI Taxonomy" id="1076179"/>
    <lineage>
        <taxon>unclassified sequences</taxon>
        <taxon>metagenomes</taxon>
        <taxon>ecological metagenomes</taxon>
    </lineage>
</organism>
<name>A0A645HSD4_9ZZZZ</name>
<accession>A0A645HSD4</accession>
<gene>
    <name evidence="1" type="ORF">SDC9_188671</name>
</gene>
<evidence type="ECO:0000313" key="1">
    <source>
        <dbReference type="EMBL" id="MPN41129.1"/>
    </source>
</evidence>
<dbReference type="AlphaFoldDB" id="A0A645HSD4"/>
<reference evidence="1" key="1">
    <citation type="submission" date="2019-08" db="EMBL/GenBank/DDBJ databases">
        <authorList>
            <person name="Kucharzyk K."/>
            <person name="Murdoch R.W."/>
            <person name="Higgins S."/>
            <person name="Loffler F."/>
        </authorList>
    </citation>
    <scope>NUCLEOTIDE SEQUENCE</scope>
</reference>
<sequence>MDFPDELSLLSLFECEPELLDNVVPFYYNTATYKFGNMCNEKFIINISPSYSDIKIQVYTFDNILISSLDFERVSSVIILSDKRNESYILIKTECASIEIHFKQRFTIILKYFGSH</sequence>
<protein>
    <submittedName>
        <fullName evidence="1">Uncharacterized protein</fullName>
    </submittedName>
</protein>
<comment type="caution">
    <text evidence="1">The sequence shown here is derived from an EMBL/GenBank/DDBJ whole genome shotgun (WGS) entry which is preliminary data.</text>
</comment>
<dbReference type="EMBL" id="VSSQ01097988">
    <property type="protein sequence ID" value="MPN41129.1"/>
    <property type="molecule type" value="Genomic_DNA"/>
</dbReference>
<proteinExistence type="predicted"/>